<evidence type="ECO:0008006" key="9">
    <source>
        <dbReference type="Google" id="ProtNLM"/>
    </source>
</evidence>
<keyword evidence="3 6" id="KW-1133">Transmembrane helix</keyword>
<comment type="caution">
    <text evidence="7">The sequence shown here is derived from an EMBL/GenBank/DDBJ whole genome shotgun (WGS) entry which is preliminary data.</text>
</comment>
<dbReference type="Proteomes" id="UP001189429">
    <property type="component" value="Unassembled WGS sequence"/>
</dbReference>
<dbReference type="InterPro" id="IPR019184">
    <property type="entry name" value="Uncharacterised_TM-17"/>
</dbReference>
<evidence type="ECO:0000256" key="5">
    <source>
        <dbReference type="SAM" id="MobiDB-lite"/>
    </source>
</evidence>
<sequence>MAPDRPSDPEISEGERTRLVPDRQPEPEPRTAAAAQGRHQAPLAKRSSYSNLTPWVETLLFVHTYFAYTFVFYMLLLVFYKGYALEYPTGRQQREMLLVMIIPVMHHAQFYFANEGMGKGSQRDLCVFIFFCTCMLWILMYFLFWQAYVVPLESKLCFVSAVLVAAEGMCGVVNVLQTVTSRSPFTTQTSAVYLQVLLNVTTVAALIAFECMPEPEEEVIHRQNPRHLVPKM</sequence>
<evidence type="ECO:0000256" key="6">
    <source>
        <dbReference type="SAM" id="Phobius"/>
    </source>
</evidence>
<evidence type="ECO:0000256" key="1">
    <source>
        <dbReference type="ARBA" id="ARBA00004141"/>
    </source>
</evidence>
<comment type="subcellular location">
    <subcellularLocation>
        <location evidence="1">Membrane</location>
        <topology evidence="1">Multi-pass membrane protein</topology>
    </subcellularLocation>
</comment>
<feature type="transmembrane region" description="Helical" evidence="6">
    <location>
        <begin position="125"/>
        <end position="144"/>
    </location>
</feature>
<organism evidence="7 8">
    <name type="scientific">Prorocentrum cordatum</name>
    <dbReference type="NCBI Taxonomy" id="2364126"/>
    <lineage>
        <taxon>Eukaryota</taxon>
        <taxon>Sar</taxon>
        <taxon>Alveolata</taxon>
        <taxon>Dinophyceae</taxon>
        <taxon>Prorocentrales</taxon>
        <taxon>Prorocentraceae</taxon>
        <taxon>Prorocentrum</taxon>
    </lineage>
</organism>
<gene>
    <name evidence="7" type="ORF">PCOR1329_LOCUS69863</name>
</gene>
<name>A0ABN9WUM9_9DINO</name>
<keyword evidence="4 6" id="KW-0472">Membrane</keyword>
<dbReference type="PANTHER" id="PTHR13531">
    <property type="entry name" value="GEO07735P1-RELATED-RELATED"/>
    <property type="match status" value="1"/>
</dbReference>
<feature type="transmembrane region" description="Helical" evidence="6">
    <location>
        <begin position="65"/>
        <end position="84"/>
    </location>
</feature>
<feature type="region of interest" description="Disordered" evidence="5">
    <location>
        <begin position="1"/>
        <end position="42"/>
    </location>
</feature>
<evidence type="ECO:0000313" key="7">
    <source>
        <dbReference type="EMBL" id="CAK0889297.1"/>
    </source>
</evidence>
<protein>
    <recommendedName>
        <fullName evidence="9">Very-long-chain 3-oxoacyl-CoA synthase</fullName>
    </recommendedName>
</protein>
<evidence type="ECO:0000313" key="8">
    <source>
        <dbReference type="Proteomes" id="UP001189429"/>
    </source>
</evidence>
<evidence type="ECO:0000256" key="4">
    <source>
        <dbReference type="ARBA" id="ARBA00023136"/>
    </source>
</evidence>
<accession>A0ABN9WUM9</accession>
<evidence type="ECO:0000256" key="2">
    <source>
        <dbReference type="ARBA" id="ARBA00022692"/>
    </source>
</evidence>
<keyword evidence="8" id="KW-1185">Reference proteome</keyword>
<feature type="transmembrane region" description="Helical" evidence="6">
    <location>
        <begin position="156"/>
        <end position="179"/>
    </location>
</feature>
<dbReference type="PANTHER" id="PTHR13531:SF0">
    <property type="entry name" value="GEO07735P1-RELATED"/>
    <property type="match status" value="1"/>
</dbReference>
<dbReference type="EMBL" id="CAUYUJ010019189">
    <property type="protein sequence ID" value="CAK0889297.1"/>
    <property type="molecule type" value="Genomic_DNA"/>
</dbReference>
<evidence type="ECO:0000256" key="3">
    <source>
        <dbReference type="ARBA" id="ARBA00022989"/>
    </source>
</evidence>
<dbReference type="Pfam" id="PF09799">
    <property type="entry name" value="Transmemb_17"/>
    <property type="match status" value="1"/>
</dbReference>
<feature type="compositionally biased region" description="Basic and acidic residues" evidence="5">
    <location>
        <begin position="1"/>
        <end position="29"/>
    </location>
</feature>
<reference evidence="7" key="1">
    <citation type="submission" date="2023-10" db="EMBL/GenBank/DDBJ databases">
        <authorList>
            <person name="Chen Y."/>
            <person name="Shah S."/>
            <person name="Dougan E. K."/>
            <person name="Thang M."/>
            <person name="Chan C."/>
        </authorList>
    </citation>
    <scope>NUCLEOTIDE SEQUENCE [LARGE SCALE GENOMIC DNA]</scope>
</reference>
<keyword evidence="2 6" id="KW-0812">Transmembrane</keyword>
<proteinExistence type="predicted"/>